<comment type="caution">
    <text evidence="1">The sequence shown here is derived from an EMBL/GenBank/DDBJ whole genome shotgun (WGS) entry which is preliminary data.</text>
</comment>
<dbReference type="Gene3D" id="3.40.50.2000">
    <property type="entry name" value="Glycogen Phosphorylase B"/>
    <property type="match status" value="1"/>
</dbReference>
<dbReference type="Pfam" id="PF13692">
    <property type="entry name" value="Glyco_trans_1_4"/>
    <property type="match status" value="1"/>
</dbReference>
<proteinExistence type="predicted"/>
<keyword evidence="2" id="KW-1185">Reference proteome</keyword>
<dbReference type="SUPFAM" id="SSF53756">
    <property type="entry name" value="UDP-Glycosyltransferase/glycogen phosphorylase"/>
    <property type="match status" value="1"/>
</dbReference>
<dbReference type="Proteomes" id="UP000813461">
    <property type="component" value="Unassembled WGS sequence"/>
</dbReference>
<dbReference type="EMBL" id="JAGMVJ010000002">
    <property type="protein sequence ID" value="KAH7093471.1"/>
    <property type="molecule type" value="Genomic_DNA"/>
</dbReference>
<evidence type="ECO:0000313" key="1">
    <source>
        <dbReference type="EMBL" id="KAH7093471.1"/>
    </source>
</evidence>
<dbReference type="AlphaFoldDB" id="A0A8K0RIA9"/>
<organism evidence="1 2">
    <name type="scientific">Paraphoma chrysanthemicola</name>
    <dbReference type="NCBI Taxonomy" id="798071"/>
    <lineage>
        <taxon>Eukaryota</taxon>
        <taxon>Fungi</taxon>
        <taxon>Dikarya</taxon>
        <taxon>Ascomycota</taxon>
        <taxon>Pezizomycotina</taxon>
        <taxon>Dothideomycetes</taxon>
        <taxon>Pleosporomycetidae</taxon>
        <taxon>Pleosporales</taxon>
        <taxon>Pleosporineae</taxon>
        <taxon>Phaeosphaeriaceae</taxon>
        <taxon>Paraphoma</taxon>
    </lineage>
</organism>
<evidence type="ECO:0000313" key="2">
    <source>
        <dbReference type="Proteomes" id="UP000813461"/>
    </source>
</evidence>
<sequence>MRVFLVQTAKGLFSSSGGYKANICLLRYLASRGHAVRQLCYSYRGEIEAYAGSTTNSSGKNLELLVRSLYLSNANNTSGTSVKVEEMVMDDGVQVVALENEAFELAFGGKEIMCKELGQDTANYIEAGKLSTRLFDFVSFLQDEITRFSPTHIICNDGLTLKATSALAIPRIKVCRIGVIHTAEQLPFGPFAGGVPGHVSSAGEFDLLKQLDGIWSVSNAIKQYAFEHGHLETSFFVHHPWTYLEEKTHSLPAHHHNWDKPYIGMINPCAVKGSHILLNLAKSCPQHNFLVYKSWGFSDEIGKQMKDLQNITVRPSCKDMEEAWRDIKILLVPSLWLEAWGIVLIEAHLRGIPVISSDAGALPEAMLGLDHIVPVEPLDGQRDHNGEYFVPAQSIEPWIKMVDILTSSKIEYERLSAEVREKTAQWLEKVDEAALEIWLSELAMRSKKID</sequence>
<evidence type="ECO:0008006" key="3">
    <source>
        <dbReference type="Google" id="ProtNLM"/>
    </source>
</evidence>
<reference evidence="1" key="1">
    <citation type="journal article" date="2021" name="Nat. Commun.">
        <title>Genetic determinants of endophytism in the Arabidopsis root mycobiome.</title>
        <authorList>
            <person name="Mesny F."/>
            <person name="Miyauchi S."/>
            <person name="Thiergart T."/>
            <person name="Pickel B."/>
            <person name="Atanasova L."/>
            <person name="Karlsson M."/>
            <person name="Huettel B."/>
            <person name="Barry K.W."/>
            <person name="Haridas S."/>
            <person name="Chen C."/>
            <person name="Bauer D."/>
            <person name="Andreopoulos W."/>
            <person name="Pangilinan J."/>
            <person name="LaButti K."/>
            <person name="Riley R."/>
            <person name="Lipzen A."/>
            <person name="Clum A."/>
            <person name="Drula E."/>
            <person name="Henrissat B."/>
            <person name="Kohler A."/>
            <person name="Grigoriev I.V."/>
            <person name="Martin F.M."/>
            <person name="Hacquard S."/>
        </authorList>
    </citation>
    <scope>NUCLEOTIDE SEQUENCE</scope>
    <source>
        <strain evidence="1">MPI-SDFR-AT-0120</strain>
    </source>
</reference>
<dbReference type="OrthoDB" id="512920at2759"/>
<accession>A0A8K0RIA9</accession>
<gene>
    <name evidence="1" type="ORF">FB567DRAFT_434387</name>
</gene>
<protein>
    <recommendedName>
        <fullName evidence="3">Glycosyl transferase family 1 domain-containing protein</fullName>
    </recommendedName>
</protein>
<name>A0A8K0RIA9_9PLEO</name>